<proteinExistence type="inferred from homology"/>
<dbReference type="Proteomes" id="UP000032683">
    <property type="component" value="Unassembled WGS sequence"/>
</dbReference>
<comment type="caution">
    <text evidence="7">The sequence shown here is derived from an EMBL/GenBank/DDBJ whole genome shotgun (WGS) entry which is preliminary data.</text>
</comment>
<evidence type="ECO:0000259" key="5">
    <source>
        <dbReference type="Pfam" id="PF00389"/>
    </source>
</evidence>
<dbReference type="GO" id="GO:0051287">
    <property type="term" value="F:NAD binding"/>
    <property type="evidence" value="ECO:0007669"/>
    <property type="project" value="InterPro"/>
</dbReference>
<dbReference type="GO" id="GO:0016616">
    <property type="term" value="F:oxidoreductase activity, acting on the CH-OH group of donors, NAD or NADP as acceptor"/>
    <property type="evidence" value="ECO:0007669"/>
    <property type="project" value="InterPro"/>
</dbReference>
<keyword evidence="3" id="KW-0520">NAD</keyword>
<dbReference type="InterPro" id="IPR029753">
    <property type="entry name" value="D-isomer_DH_CS"/>
</dbReference>
<dbReference type="RefSeq" id="WP_048855895.1">
    <property type="nucleotide sequence ID" value="NZ_BANJ01000018.1"/>
</dbReference>
<dbReference type="EMBL" id="BANJ01000018">
    <property type="protein sequence ID" value="GAN99194.1"/>
    <property type="molecule type" value="Genomic_DNA"/>
</dbReference>
<dbReference type="Pfam" id="PF02826">
    <property type="entry name" value="2-Hacid_dh_C"/>
    <property type="match status" value="1"/>
</dbReference>
<dbReference type="PANTHER" id="PTHR42789:SF1">
    <property type="entry name" value="D-ISOMER SPECIFIC 2-HYDROXYACID DEHYDROGENASE FAMILY PROTEIN (AFU_ORTHOLOGUE AFUA_6G10090)"/>
    <property type="match status" value="1"/>
</dbReference>
<evidence type="ECO:0000259" key="6">
    <source>
        <dbReference type="Pfam" id="PF02826"/>
    </source>
</evidence>
<dbReference type="SUPFAM" id="SSF52283">
    <property type="entry name" value="Formate/glycerate dehydrogenase catalytic domain-like"/>
    <property type="match status" value="1"/>
</dbReference>
<feature type="domain" description="D-isomer specific 2-hydroxyacid dehydrogenase catalytic" evidence="5">
    <location>
        <begin position="4"/>
        <end position="307"/>
    </location>
</feature>
<dbReference type="PROSITE" id="PS00671">
    <property type="entry name" value="D_2_HYDROXYACID_DH_3"/>
    <property type="match status" value="1"/>
</dbReference>
<keyword evidence="2 4" id="KW-0560">Oxidoreductase</keyword>
<comment type="similarity">
    <text evidence="1 4">Belongs to the D-isomer specific 2-hydroxyacid dehydrogenase family.</text>
</comment>
<evidence type="ECO:0000256" key="3">
    <source>
        <dbReference type="ARBA" id="ARBA00023027"/>
    </source>
</evidence>
<evidence type="ECO:0000313" key="7">
    <source>
        <dbReference type="EMBL" id="GAN99194.1"/>
    </source>
</evidence>
<sequence>MPHILVAGRLHSAGLALLDHAPGVTYDYVEEISEDSYAPLVSRADALILRTQPLSAATVEKASRLRVVSRHGVGYDGIDLSALDRRGITLCVVGNVNAVSVAEHAMTLILACAKHLLQADRSVRQGQWEWRNRLMAGEVGGRRLLILGYGRTGRHLATMAAGFGMKIRAYDPYLSARGKWPAGPVGEVADLYDGLEWADIISVNVPKGDQPLIGAAELRHVRPGAIIVNTARGGVVDEAALATAIVNGHVAAAGVDVFDPEPPSAHNPLIDLDRVILTPHVAGLTAQAAERMAVGCVQNVLDFFAGTLDPALIVNREFVK</sequence>
<organism evidence="7 8">
    <name type="scientific">Komagataeibacter xylinus NBRC 13693</name>
    <dbReference type="NCBI Taxonomy" id="1234668"/>
    <lineage>
        <taxon>Bacteria</taxon>
        <taxon>Pseudomonadati</taxon>
        <taxon>Pseudomonadota</taxon>
        <taxon>Alphaproteobacteria</taxon>
        <taxon>Acetobacterales</taxon>
        <taxon>Acetobacteraceae</taxon>
        <taxon>Komagataeibacter</taxon>
    </lineage>
</organism>
<dbReference type="SUPFAM" id="SSF51735">
    <property type="entry name" value="NAD(P)-binding Rossmann-fold domains"/>
    <property type="match status" value="1"/>
</dbReference>
<gene>
    <name evidence="7" type="ORF">Gxy13693_018_019</name>
</gene>
<evidence type="ECO:0000256" key="1">
    <source>
        <dbReference type="ARBA" id="ARBA00005854"/>
    </source>
</evidence>
<dbReference type="InterPro" id="IPR006139">
    <property type="entry name" value="D-isomer_2_OHA_DH_cat_dom"/>
</dbReference>
<protein>
    <submittedName>
        <fullName evidence="7">D-3-phosphoglycerate dehydrogenase</fullName>
    </submittedName>
</protein>
<evidence type="ECO:0000256" key="2">
    <source>
        <dbReference type="ARBA" id="ARBA00023002"/>
    </source>
</evidence>
<dbReference type="InterPro" id="IPR006140">
    <property type="entry name" value="D-isomer_DH_NAD-bd"/>
</dbReference>
<dbReference type="InterPro" id="IPR036291">
    <property type="entry name" value="NAD(P)-bd_dom_sf"/>
</dbReference>
<name>A0A0D6Q6Y4_KOMXY</name>
<dbReference type="AlphaFoldDB" id="A0A0D6Q6Y4"/>
<reference evidence="7 8" key="1">
    <citation type="submission" date="2012-11" db="EMBL/GenBank/DDBJ databases">
        <title>Whole genome sequence of Gluconacetobacter xylinus NBRC 13693.</title>
        <authorList>
            <person name="Azuma Y."/>
            <person name="Higashiura N."/>
            <person name="Hirakawa H."/>
            <person name="Matsushita K."/>
        </authorList>
    </citation>
    <scope>NUCLEOTIDE SEQUENCE [LARGE SCALE GENOMIC DNA]</scope>
    <source>
        <strain evidence="7 8">NBRC 13693</strain>
    </source>
</reference>
<feature type="domain" description="D-isomer specific 2-hydroxyacid dehydrogenase NAD-binding" evidence="6">
    <location>
        <begin position="106"/>
        <end position="282"/>
    </location>
</feature>
<dbReference type="PANTHER" id="PTHR42789">
    <property type="entry name" value="D-ISOMER SPECIFIC 2-HYDROXYACID DEHYDROGENASE FAMILY PROTEIN (AFU_ORTHOLOGUE AFUA_6G10090)"/>
    <property type="match status" value="1"/>
</dbReference>
<evidence type="ECO:0000256" key="4">
    <source>
        <dbReference type="RuleBase" id="RU003719"/>
    </source>
</evidence>
<dbReference type="Pfam" id="PF00389">
    <property type="entry name" value="2-Hacid_dh"/>
    <property type="match status" value="1"/>
</dbReference>
<dbReference type="Gene3D" id="3.40.50.720">
    <property type="entry name" value="NAD(P)-binding Rossmann-like Domain"/>
    <property type="match status" value="2"/>
</dbReference>
<accession>A0A0D6Q6Y4</accession>
<evidence type="ECO:0000313" key="8">
    <source>
        <dbReference type="Proteomes" id="UP000032683"/>
    </source>
</evidence>
<dbReference type="InterPro" id="IPR050857">
    <property type="entry name" value="D-2-hydroxyacid_DH"/>
</dbReference>
<dbReference type="CDD" id="cd12173">
    <property type="entry name" value="PGDH_4"/>
    <property type="match status" value="1"/>
</dbReference>